<dbReference type="InterPro" id="IPR000432">
    <property type="entry name" value="DNA_mismatch_repair_MutS_C"/>
</dbReference>
<dbReference type="GO" id="GO:0140664">
    <property type="term" value="F:ATP-dependent DNA damage sensor activity"/>
    <property type="evidence" value="ECO:0007669"/>
    <property type="project" value="InterPro"/>
</dbReference>
<dbReference type="InterPro" id="IPR007861">
    <property type="entry name" value="DNA_mismatch_repair_MutS_clamp"/>
</dbReference>
<sequence length="849" mass="94760">MMRQYHAIKRENPDSILLFRMGDFYETFGDDAVIVAKDLDITLTARDKNSDNPIPLAGVPYHSLDGYLGKLIKKGHRVAICEQLEDPKSSKGIVRRGVTRIVSPGTVVEGTMLSNSNNFLASINETDDGLGLAIMDISTGEFATAQFGDRESLESEMMRYAPSEVIVPEGNEHIENWMMALGVNTTPQKADSWMYPVAKKTLEKRFGSVEELKTYPMAVAAAGSILSYATETQFSELPHLRPPSLMIKAKTMTLDAVTLRNLEIVRTISDSSKDTLFAVVNKTSTAGGSRRLKDWFLRPLHDLKRVNERHDAVQELFDNTLSRREIRDILKGFQDVERLLSRLGHGSISPRDLDSLRFSLNTVKELKQFLTEEPLKSKLMKKLVKSIDIHKQVSKKLTEAIVEEPPLVLRDGGIFKKGYSKELDDLRSKASSGREWVIALEAEEKKKTGIPKLKIGYNRVFGYYLEVPKAFAKKVPESYHRKQTVAAGDRYITPELKEKETTILRADERSQALEAELFKELREWVMEFLGSLQATTMAISRIDAVCSLAEVSQANNYVRPEMSNDGALSISDGRHPVIEVLREGQYIPNSLQLDNKQRQLMILTGPNMGGKSTYMRQTALICVMAQAGCFVPASSARLGMVDRVFTRVGAHDDLVHGHSTFMVEMLELANILRNATTDSLVLLDEIGRGTSTFDGLALAWAVSEQLHAEKGVKTLFATHYHQLTDVAKILDRSVNCHMQAKEDGHELTLLHRVAEGPTDASFGIHVAKMAGVPEEVLARARKVLENLEQGTTIEVSKTGPVQSVFSANFGARSEVKENPVINEIKKMDLMNLTPLQALEKLHDIQQKLL</sequence>
<keyword evidence="4 7" id="KW-0067">ATP-binding</keyword>
<evidence type="ECO:0000256" key="1">
    <source>
        <dbReference type="ARBA" id="ARBA00006271"/>
    </source>
</evidence>
<dbReference type="CDD" id="cd03284">
    <property type="entry name" value="ABC_MutS1"/>
    <property type="match status" value="1"/>
</dbReference>
<dbReference type="GO" id="GO:0006298">
    <property type="term" value="P:mismatch repair"/>
    <property type="evidence" value="ECO:0007669"/>
    <property type="project" value="UniProtKB-UniRule"/>
</dbReference>
<dbReference type="Gene3D" id="3.30.420.110">
    <property type="entry name" value="MutS, connector domain"/>
    <property type="match status" value="1"/>
</dbReference>
<keyword evidence="3 7" id="KW-0227">DNA damage</keyword>
<dbReference type="GO" id="GO:0005524">
    <property type="term" value="F:ATP binding"/>
    <property type="evidence" value="ECO:0007669"/>
    <property type="project" value="UniProtKB-UniRule"/>
</dbReference>
<dbReference type="HAMAP" id="MF_00096">
    <property type="entry name" value="MutS"/>
    <property type="match status" value="1"/>
</dbReference>
<feature type="binding site" evidence="7">
    <location>
        <begin position="605"/>
        <end position="612"/>
    </location>
    <ligand>
        <name>ATP</name>
        <dbReference type="ChEBI" id="CHEBI:30616"/>
    </ligand>
</feature>
<organism evidence="11 12">
    <name type="scientific">Marine Group III euryarchaeote CG-Epi2</name>
    <dbReference type="NCBI Taxonomy" id="1888996"/>
    <lineage>
        <taxon>Archaea</taxon>
        <taxon>Methanobacteriati</taxon>
        <taxon>Thermoplasmatota</taxon>
        <taxon>Thermoplasmata</taxon>
        <taxon>Candidatus Thermoprofundales</taxon>
    </lineage>
</organism>
<reference evidence="11 12" key="1">
    <citation type="submission" date="2016-08" db="EMBL/GenBank/DDBJ databases">
        <title>New Insights into Marine Group III Euryarchaeota, from dark to light.</title>
        <authorList>
            <person name="Haro-Moreno J.M."/>
            <person name="Rodriguez-Valera F."/>
            <person name="Lopez-Garcia P."/>
            <person name="Moreira D."/>
            <person name="Martin-Cuadrado A.B."/>
        </authorList>
    </citation>
    <scope>NUCLEOTIDE SEQUENCE [LARGE SCALE GENOMIC DNA]</scope>
    <source>
        <strain evidence="11">CG-Epi2</strain>
    </source>
</reference>
<dbReference type="InterPro" id="IPR045076">
    <property type="entry name" value="MutS"/>
</dbReference>
<dbReference type="FunFam" id="3.40.1170.10:FF:000001">
    <property type="entry name" value="DNA mismatch repair protein MutS"/>
    <property type="match status" value="1"/>
</dbReference>
<dbReference type="Pfam" id="PF05192">
    <property type="entry name" value="MutS_III"/>
    <property type="match status" value="1"/>
</dbReference>
<dbReference type="SUPFAM" id="SSF52540">
    <property type="entry name" value="P-loop containing nucleoside triphosphate hydrolases"/>
    <property type="match status" value="1"/>
</dbReference>
<evidence type="ECO:0000313" key="11">
    <source>
        <dbReference type="EMBL" id="OIR22950.1"/>
    </source>
</evidence>
<comment type="caution">
    <text evidence="11">The sequence shown here is derived from an EMBL/GenBank/DDBJ whole genome shotgun (WGS) entry which is preliminary data.</text>
</comment>
<dbReference type="EMBL" id="MIYZ01000003">
    <property type="protein sequence ID" value="OIR22950.1"/>
    <property type="molecule type" value="Genomic_DNA"/>
</dbReference>
<dbReference type="Pfam" id="PF05190">
    <property type="entry name" value="MutS_IV"/>
    <property type="match status" value="1"/>
</dbReference>
<dbReference type="SUPFAM" id="SSF53150">
    <property type="entry name" value="DNA repair protein MutS, domain II"/>
    <property type="match status" value="1"/>
</dbReference>
<dbReference type="InterPro" id="IPR007695">
    <property type="entry name" value="DNA_mismatch_repair_MutS-lik_N"/>
</dbReference>
<dbReference type="NCBIfam" id="TIGR01070">
    <property type="entry name" value="mutS1"/>
    <property type="match status" value="1"/>
</dbReference>
<dbReference type="PIRSF" id="PIRSF037677">
    <property type="entry name" value="DNA_mis_repair_Msh6"/>
    <property type="match status" value="1"/>
</dbReference>
<dbReference type="InterPro" id="IPR007860">
    <property type="entry name" value="DNA_mmatch_repair_MutS_con_dom"/>
</dbReference>
<dbReference type="Pfam" id="PF00488">
    <property type="entry name" value="MutS_V"/>
    <property type="match status" value="1"/>
</dbReference>
<evidence type="ECO:0000256" key="4">
    <source>
        <dbReference type="ARBA" id="ARBA00022840"/>
    </source>
</evidence>
<keyword evidence="5 7" id="KW-0238">DNA-binding</keyword>
<dbReference type="NCBIfam" id="NF003810">
    <property type="entry name" value="PRK05399.1"/>
    <property type="match status" value="1"/>
</dbReference>
<dbReference type="PANTHER" id="PTHR11361">
    <property type="entry name" value="DNA MISMATCH REPAIR PROTEIN MUTS FAMILY MEMBER"/>
    <property type="match status" value="1"/>
</dbReference>
<dbReference type="AlphaFoldDB" id="A0A1J5UF82"/>
<evidence type="ECO:0000256" key="7">
    <source>
        <dbReference type="HAMAP-Rule" id="MF_00096"/>
    </source>
</evidence>
<comment type="function">
    <text evidence="7">This protein is involved in the repair of mismatches in DNA. It is possible that it carries out the mismatch recognition step. This protein has a weak ATPase activity.</text>
</comment>
<dbReference type="Gene3D" id="3.40.1170.10">
    <property type="entry name" value="DNA repair protein MutS, domain I"/>
    <property type="match status" value="1"/>
</dbReference>
<evidence type="ECO:0000259" key="10">
    <source>
        <dbReference type="PROSITE" id="PS00486"/>
    </source>
</evidence>
<dbReference type="Gene3D" id="1.10.1420.10">
    <property type="match status" value="2"/>
</dbReference>
<dbReference type="InterPro" id="IPR016151">
    <property type="entry name" value="DNA_mismatch_repair_MutS_N"/>
</dbReference>
<evidence type="ECO:0000313" key="12">
    <source>
        <dbReference type="Proteomes" id="UP000183615"/>
    </source>
</evidence>
<dbReference type="Proteomes" id="UP000183615">
    <property type="component" value="Unassembled WGS sequence"/>
</dbReference>
<dbReference type="InterPro" id="IPR027417">
    <property type="entry name" value="P-loop_NTPase"/>
</dbReference>
<dbReference type="FunFam" id="3.40.50.300:FF:000870">
    <property type="entry name" value="MutS protein homolog 4"/>
    <property type="match status" value="1"/>
</dbReference>
<gene>
    <name evidence="7" type="primary">mutS</name>
    <name evidence="11" type="ORF">BET99_03080</name>
</gene>
<proteinExistence type="inferred from homology"/>
<accession>A0A1J5UF82</accession>
<evidence type="ECO:0000256" key="3">
    <source>
        <dbReference type="ARBA" id="ARBA00022763"/>
    </source>
</evidence>
<dbReference type="SUPFAM" id="SSF48334">
    <property type="entry name" value="DNA repair protein MutS, domain III"/>
    <property type="match status" value="1"/>
</dbReference>
<dbReference type="SMART" id="SM00534">
    <property type="entry name" value="MUTSac"/>
    <property type="match status" value="1"/>
</dbReference>
<dbReference type="SMART" id="SM00533">
    <property type="entry name" value="MUTSd"/>
    <property type="match status" value="1"/>
</dbReference>
<dbReference type="Gene3D" id="3.40.50.300">
    <property type="entry name" value="P-loop containing nucleotide triphosphate hydrolases"/>
    <property type="match status" value="1"/>
</dbReference>
<evidence type="ECO:0000256" key="9">
    <source>
        <dbReference type="RuleBase" id="RU003756"/>
    </source>
</evidence>
<evidence type="ECO:0000256" key="8">
    <source>
        <dbReference type="NCBIfam" id="TIGR01070"/>
    </source>
</evidence>
<evidence type="ECO:0000256" key="2">
    <source>
        <dbReference type="ARBA" id="ARBA00022741"/>
    </source>
</evidence>
<keyword evidence="2 7" id="KW-0547">Nucleotide-binding</keyword>
<dbReference type="InterPro" id="IPR017261">
    <property type="entry name" value="DNA_mismatch_repair_MutS/MSH"/>
</dbReference>
<dbReference type="GO" id="GO:0003684">
    <property type="term" value="F:damaged DNA binding"/>
    <property type="evidence" value="ECO:0007669"/>
    <property type="project" value="UniProtKB-UniRule"/>
</dbReference>
<dbReference type="PANTHER" id="PTHR11361:SF34">
    <property type="entry name" value="DNA MISMATCH REPAIR PROTEIN MSH1, MITOCHONDRIAL"/>
    <property type="match status" value="1"/>
</dbReference>
<evidence type="ECO:0000256" key="6">
    <source>
        <dbReference type="ARBA" id="ARBA00023204"/>
    </source>
</evidence>
<dbReference type="Pfam" id="PF05188">
    <property type="entry name" value="MutS_II"/>
    <property type="match status" value="1"/>
</dbReference>
<evidence type="ECO:0000256" key="5">
    <source>
        <dbReference type="ARBA" id="ARBA00023125"/>
    </source>
</evidence>
<keyword evidence="6 7" id="KW-0234">DNA repair</keyword>
<dbReference type="GO" id="GO:0030983">
    <property type="term" value="F:mismatched DNA binding"/>
    <property type="evidence" value="ECO:0007669"/>
    <property type="project" value="InterPro"/>
</dbReference>
<dbReference type="PROSITE" id="PS00486">
    <property type="entry name" value="DNA_MISMATCH_REPAIR_2"/>
    <property type="match status" value="1"/>
</dbReference>
<dbReference type="Pfam" id="PF01624">
    <property type="entry name" value="MutS_I"/>
    <property type="match status" value="1"/>
</dbReference>
<dbReference type="InterPro" id="IPR036678">
    <property type="entry name" value="MutS_con_dom_sf"/>
</dbReference>
<feature type="domain" description="DNA mismatch repair proteins mutS family" evidence="10">
    <location>
        <begin position="679"/>
        <end position="695"/>
    </location>
</feature>
<dbReference type="SUPFAM" id="SSF55271">
    <property type="entry name" value="DNA repair protein MutS, domain I"/>
    <property type="match status" value="1"/>
</dbReference>
<protein>
    <recommendedName>
        <fullName evidence="7 8">DNA mismatch repair protein MutS</fullName>
    </recommendedName>
</protein>
<name>A0A1J5UF82_9ARCH</name>
<dbReference type="InterPro" id="IPR036187">
    <property type="entry name" value="DNA_mismatch_repair_MutS_sf"/>
</dbReference>
<comment type="similarity">
    <text evidence="1 7 9">Belongs to the DNA mismatch repair MutS family.</text>
</comment>
<dbReference type="InterPro" id="IPR005748">
    <property type="entry name" value="DNA_mismatch_repair_MutS"/>
</dbReference>
<dbReference type="InterPro" id="IPR007696">
    <property type="entry name" value="DNA_mismatch_repair_MutS_core"/>
</dbReference>